<proteinExistence type="predicted"/>
<evidence type="ECO:0000313" key="2">
    <source>
        <dbReference type="EMBL" id="KAG5857343.1"/>
    </source>
</evidence>
<feature type="transmembrane region" description="Helical" evidence="1">
    <location>
        <begin position="7"/>
        <end position="27"/>
    </location>
</feature>
<dbReference type="Proteomes" id="UP001044222">
    <property type="component" value="Unassembled WGS sequence"/>
</dbReference>
<sequence>MFLTTRLNCAVEPITFFMYLFIVTLWVERCGKSSPTASAEGLHFIAAASDTGMRTAASCQFESSWELGSSHHPSYSPPSSCFRLSLSSDFMLKQRRTLWLNSVRICGSNCPEESEESSKDIPHC</sequence>
<gene>
    <name evidence="2" type="ORF">ANANG_G00018440</name>
</gene>
<keyword evidence="1" id="KW-0472">Membrane</keyword>
<protein>
    <submittedName>
        <fullName evidence="2">Uncharacterized protein</fullName>
    </submittedName>
</protein>
<accession>A0A9D3MZZ3</accession>
<comment type="caution">
    <text evidence="2">The sequence shown here is derived from an EMBL/GenBank/DDBJ whole genome shotgun (WGS) entry which is preliminary data.</text>
</comment>
<dbReference type="AlphaFoldDB" id="A0A9D3MZZ3"/>
<keyword evidence="1" id="KW-1133">Transmembrane helix</keyword>
<name>A0A9D3MZZ3_ANGAN</name>
<reference evidence="2" key="1">
    <citation type="submission" date="2021-01" db="EMBL/GenBank/DDBJ databases">
        <title>A chromosome-scale assembly of European eel, Anguilla anguilla.</title>
        <authorList>
            <person name="Henkel C."/>
            <person name="Jong-Raadsen S.A."/>
            <person name="Dufour S."/>
            <person name="Weltzien F.-A."/>
            <person name="Palstra A.P."/>
            <person name="Pelster B."/>
            <person name="Spaink H.P."/>
            <person name="Van Den Thillart G.E."/>
            <person name="Jansen H."/>
            <person name="Zahm M."/>
            <person name="Klopp C."/>
            <person name="Cedric C."/>
            <person name="Louis A."/>
            <person name="Berthelot C."/>
            <person name="Parey E."/>
            <person name="Roest Crollius H."/>
            <person name="Montfort J."/>
            <person name="Robinson-Rechavi M."/>
            <person name="Bucao C."/>
            <person name="Bouchez O."/>
            <person name="Gislard M."/>
            <person name="Lluch J."/>
            <person name="Milhes M."/>
            <person name="Lampietro C."/>
            <person name="Lopez Roques C."/>
            <person name="Donnadieu C."/>
            <person name="Braasch I."/>
            <person name="Desvignes T."/>
            <person name="Postlethwait J."/>
            <person name="Bobe J."/>
            <person name="Guiguen Y."/>
            <person name="Dirks R."/>
        </authorList>
    </citation>
    <scope>NUCLEOTIDE SEQUENCE</scope>
    <source>
        <strain evidence="2">Tag_6206</strain>
        <tissue evidence="2">Liver</tissue>
    </source>
</reference>
<evidence type="ECO:0000313" key="3">
    <source>
        <dbReference type="Proteomes" id="UP001044222"/>
    </source>
</evidence>
<keyword evidence="1" id="KW-0812">Transmembrane</keyword>
<organism evidence="2 3">
    <name type="scientific">Anguilla anguilla</name>
    <name type="common">European freshwater eel</name>
    <name type="synonym">Muraena anguilla</name>
    <dbReference type="NCBI Taxonomy" id="7936"/>
    <lineage>
        <taxon>Eukaryota</taxon>
        <taxon>Metazoa</taxon>
        <taxon>Chordata</taxon>
        <taxon>Craniata</taxon>
        <taxon>Vertebrata</taxon>
        <taxon>Euteleostomi</taxon>
        <taxon>Actinopterygii</taxon>
        <taxon>Neopterygii</taxon>
        <taxon>Teleostei</taxon>
        <taxon>Anguilliformes</taxon>
        <taxon>Anguillidae</taxon>
        <taxon>Anguilla</taxon>
    </lineage>
</organism>
<keyword evidence="3" id="KW-1185">Reference proteome</keyword>
<evidence type="ECO:0000256" key="1">
    <source>
        <dbReference type="SAM" id="Phobius"/>
    </source>
</evidence>
<dbReference type="EMBL" id="JAFIRN010000001">
    <property type="protein sequence ID" value="KAG5857343.1"/>
    <property type="molecule type" value="Genomic_DNA"/>
</dbReference>